<dbReference type="GO" id="GO:0005776">
    <property type="term" value="C:autophagosome"/>
    <property type="evidence" value="ECO:0007669"/>
    <property type="project" value="TreeGrafter"/>
</dbReference>
<evidence type="ECO:0000313" key="3">
    <source>
        <dbReference type="Proteomes" id="UP001189624"/>
    </source>
</evidence>
<dbReference type="PANTHER" id="PTHR34659">
    <property type="entry name" value="BNAA05G11610D PROTEIN"/>
    <property type="match status" value="1"/>
</dbReference>
<dbReference type="Proteomes" id="UP001189624">
    <property type="component" value="Chromosome 11"/>
</dbReference>
<accession>A0AA86W5U7</accession>
<protein>
    <submittedName>
        <fullName evidence="2">Uncharacterized protein</fullName>
    </submittedName>
</protein>
<proteinExistence type="predicted"/>
<dbReference type="PANTHER" id="PTHR34659:SF1">
    <property type="entry name" value="PROTEIN EGT2"/>
    <property type="match status" value="1"/>
</dbReference>
<dbReference type="Gramene" id="rna-AYBTSS11_LOCUS30700">
    <property type="protein sequence ID" value="CAJ1978505.1"/>
    <property type="gene ID" value="gene-AYBTSS11_LOCUS30700"/>
</dbReference>
<evidence type="ECO:0000256" key="1">
    <source>
        <dbReference type="SAM" id="MobiDB-lite"/>
    </source>
</evidence>
<dbReference type="GO" id="GO:0061908">
    <property type="term" value="C:phagophore"/>
    <property type="evidence" value="ECO:0007669"/>
    <property type="project" value="TreeGrafter"/>
</dbReference>
<dbReference type="GO" id="GO:0006950">
    <property type="term" value="P:response to stress"/>
    <property type="evidence" value="ECO:0007669"/>
    <property type="project" value="TreeGrafter"/>
</dbReference>
<feature type="region of interest" description="Disordered" evidence="1">
    <location>
        <begin position="118"/>
        <end position="138"/>
    </location>
</feature>
<dbReference type="EMBL" id="OY731408">
    <property type="protein sequence ID" value="CAJ1978505.1"/>
    <property type="molecule type" value="Genomic_DNA"/>
</dbReference>
<dbReference type="InterPro" id="IPR053273">
    <property type="entry name" value="CST_Regulator"/>
</dbReference>
<organism evidence="2 3">
    <name type="scientific">Sphenostylis stenocarpa</name>
    <dbReference type="NCBI Taxonomy" id="92480"/>
    <lineage>
        <taxon>Eukaryota</taxon>
        <taxon>Viridiplantae</taxon>
        <taxon>Streptophyta</taxon>
        <taxon>Embryophyta</taxon>
        <taxon>Tracheophyta</taxon>
        <taxon>Spermatophyta</taxon>
        <taxon>Magnoliopsida</taxon>
        <taxon>eudicotyledons</taxon>
        <taxon>Gunneridae</taxon>
        <taxon>Pentapetalae</taxon>
        <taxon>rosids</taxon>
        <taxon>fabids</taxon>
        <taxon>Fabales</taxon>
        <taxon>Fabaceae</taxon>
        <taxon>Papilionoideae</taxon>
        <taxon>50 kb inversion clade</taxon>
        <taxon>NPAAA clade</taxon>
        <taxon>indigoferoid/millettioid clade</taxon>
        <taxon>Phaseoleae</taxon>
        <taxon>Sphenostylis</taxon>
    </lineage>
</organism>
<keyword evidence="3" id="KW-1185">Reference proteome</keyword>
<evidence type="ECO:0000313" key="2">
    <source>
        <dbReference type="EMBL" id="CAJ1978505.1"/>
    </source>
</evidence>
<reference evidence="2" key="1">
    <citation type="submission" date="2023-10" db="EMBL/GenBank/DDBJ databases">
        <authorList>
            <person name="Domelevo Entfellner J.-B."/>
        </authorList>
    </citation>
    <scope>NUCLEOTIDE SEQUENCE</scope>
</reference>
<dbReference type="AlphaFoldDB" id="A0AA86W5U7"/>
<name>A0AA86W5U7_9FABA</name>
<feature type="compositionally biased region" description="Low complexity" evidence="1">
    <location>
        <begin position="123"/>
        <end position="134"/>
    </location>
</feature>
<gene>
    <name evidence="2" type="ORF">AYBTSS11_LOCUS30700</name>
</gene>
<sequence>MDSVSERRVSKTLPFLLSSSNSKSSRTLSFDDSYSRCRCSPEFTMDLRFKNINWVENICQKFETVCQEVDDIVCQDAVKYLENQVQNVGDSVKIFYSGIVDELLPSFHEDHHAVAETNSIDFSDSAESDNNNNNKKWDEENPIHHCYGALMDSNSIDIADNKHQACSVEDSYISHEEEVGLDDSRVTPVSKNENIYTSIKESVPVSKNENIYTSIKESSIKESVVESVSKPTNLISLGKRESLEFSFKTKDMEIPINYFCLALHDSDDIDVADIQKASGHTRHILANKVSDESCSVSLELENSYITEEGVSDDPKGTSGSTKENIHTSIEEVVEEVAVESVPKPMNLISVEGKESLKFPIPNEYSDSCDFGYKVSIRTMNVNAGQNSCLINAMNTSPVMSSQSLEEESINESIKVSVYVFPKSSDTDQNTHDILADVLPEVAVSSERSMTKTEPSCFSCSLPMNKSKSQVTSIASCMETIQLNDDPDPKPEKDCVNVQDRELHAVVHRTRKLRSYKEKIRDAFSSKKRLSKEYEQLAIWYGDSKVDFSSKKVNMDMELDTEIDWELV</sequence>